<evidence type="ECO:0000256" key="3">
    <source>
        <dbReference type="ARBA" id="ARBA00023274"/>
    </source>
</evidence>
<accession>A0A4Y9YGY7</accession>
<dbReference type="PRINTS" id="PR00974">
    <property type="entry name" value="RIBOSOMALS18"/>
</dbReference>
<dbReference type="Gene3D" id="4.10.640.10">
    <property type="entry name" value="Ribosomal protein S18"/>
    <property type="match status" value="1"/>
</dbReference>
<proteinExistence type="inferred from homology"/>
<dbReference type="GO" id="GO:0032543">
    <property type="term" value="P:mitochondrial translation"/>
    <property type="evidence" value="ECO:0007669"/>
    <property type="project" value="TreeGrafter"/>
</dbReference>
<evidence type="ECO:0000256" key="2">
    <source>
        <dbReference type="ARBA" id="ARBA00022980"/>
    </source>
</evidence>
<dbReference type="InterPro" id="IPR001648">
    <property type="entry name" value="Ribosomal_bS18"/>
</dbReference>
<comment type="caution">
    <text evidence="6">The sequence shown here is derived from an EMBL/GenBank/DDBJ whole genome shotgun (WGS) entry which is preliminary data.</text>
</comment>
<dbReference type="SUPFAM" id="SSF46911">
    <property type="entry name" value="Ribosomal protein S18"/>
    <property type="match status" value="1"/>
</dbReference>
<protein>
    <recommendedName>
        <fullName evidence="4">Small ribosomal subunit protein bS18m</fullName>
    </recommendedName>
</protein>
<dbReference type="STRING" id="34475.A0A4Y9YGY7"/>
<sequence length="193" mass="22065">MLSLTNSIRQSICQTRSRWQRPLVAAASAEARRHNSSLSLDNVTDTLKSQGNAPLPPEGGRPEIRINYDEITTFDGTAPHFRRHKFLVPDKLSHKAQTMETHPRKKPMCGPNAKESRQLDMFHQLNIDPLQEALNSRLLTGFVSEMGKIKSRADTKLTWRNQRRLGKAIRRAKMMGIIPVLSRRTLLYNLRDT</sequence>
<evidence type="ECO:0000313" key="7">
    <source>
        <dbReference type="Proteomes" id="UP000298390"/>
    </source>
</evidence>
<dbReference type="AlphaFoldDB" id="A0A4Y9YGY7"/>
<evidence type="ECO:0000256" key="4">
    <source>
        <dbReference type="ARBA" id="ARBA00035264"/>
    </source>
</evidence>
<dbReference type="GO" id="GO:0003735">
    <property type="term" value="F:structural constituent of ribosome"/>
    <property type="evidence" value="ECO:0007669"/>
    <property type="project" value="InterPro"/>
</dbReference>
<feature type="region of interest" description="Disordered" evidence="5">
    <location>
        <begin position="30"/>
        <end position="62"/>
    </location>
</feature>
<organism evidence="6 7">
    <name type="scientific">Rhodofomes roseus</name>
    <dbReference type="NCBI Taxonomy" id="34475"/>
    <lineage>
        <taxon>Eukaryota</taxon>
        <taxon>Fungi</taxon>
        <taxon>Dikarya</taxon>
        <taxon>Basidiomycota</taxon>
        <taxon>Agaricomycotina</taxon>
        <taxon>Agaricomycetes</taxon>
        <taxon>Polyporales</taxon>
        <taxon>Rhodofomes</taxon>
    </lineage>
</organism>
<dbReference type="GO" id="GO:0070181">
    <property type="term" value="F:small ribosomal subunit rRNA binding"/>
    <property type="evidence" value="ECO:0007669"/>
    <property type="project" value="TreeGrafter"/>
</dbReference>
<evidence type="ECO:0000256" key="1">
    <source>
        <dbReference type="ARBA" id="ARBA00005589"/>
    </source>
</evidence>
<dbReference type="Proteomes" id="UP000298390">
    <property type="component" value="Unassembled WGS sequence"/>
</dbReference>
<dbReference type="PANTHER" id="PTHR13479:SF40">
    <property type="entry name" value="SMALL RIBOSOMAL SUBUNIT PROTEIN BS18M"/>
    <property type="match status" value="1"/>
</dbReference>
<dbReference type="InterPro" id="IPR036870">
    <property type="entry name" value="Ribosomal_bS18_sf"/>
</dbReference>
<name>A0A4Y9YGY7_9APHY</name>
<dbReference type="GO" id="GO:0005763">
    <property type="term" value="C:mitochondrial small ribosomal subunit"/>
    <property type="evidence" value="ECO:0007669"/>
    <property type="project" value="TreeGrafter"/>
</dbReference>
<gene>
    <name evidence="6" type="ORF">EVJ58_g4422</name>
</gene>
<dbReference type="Pfam" id="PF01084">
    <property type="entry name" value="Ribosomal_S18"/>
    <property type="match status" value="1"/>
</dbReference>
<dbReference type="PANTHER" id="PTHR13479">
    <property type="entry name" value="30S RIBOSOMAL PROTEIN S18"/>
    <property type="match status" value="1"/>
</dbReference>
<dbReference type="EMBL" id="SEKV01000201">
    <property type="protein sequence ID" value="TFY61605.1"/>
    <property type="molecule type" value="Genomic_DNA"/>
</dbReference>
<reference evidence="6 7" key="1">
    <citation type="submission" date="2019-01" db="EMBL/GenBank/DDBJ databases">
        <title>Genome sequencing of the rare red list fungi Fomitopsis rosea.</title>
        <authorList>
            <person name="Buettner E."/>
            <person name="Kellner H."/>
        </authorList>
    </citation>
    <scope>NUCLEOTIDE SEQUENCE [LARGE SCALE GENOMIC DNA]</scope>
    <source>
        <strain evidence="6 7">DSM 105464</strain>
    </source>
</reference>
<feature type="compositionally biased region" description="Polar residues" evidence="5">
    <location>
        <begin position="36"/>
        <end position="52"/>
    </location>
</feature>
<evidence type="ECO:0000256" key="5">
    <source>
        <dbReference type="SAM" id="MobiDB-lite"/>
    </source>
</evidence>
<evidence type="ECO:0000313" key="6">
    <source>
        <dbReference type="EMBL" id="TFY61605.1"/>
    </source>
</evidence>
<keyword evidence="2" id="KW-0689">Ribosomal protein</keyword>
<comment type="similarity">
    <text evidence="1">Belongs to the bacterial ribosomal protein bS18 family.</text>
</comment>
<keyword evidence="3" id="KW-0687">Ribonucleoprotein</keyword>